<evidence type="ECO:0000313" key="1">
    <source>
        <dbReference type="EMBL" id="KAL3678610.1"/>
    </source>
</evidence>
<dbReference type="Pfam" id="PF03767">
    <property type="entry name" value="Acid_phosphat_B"/>
    <property type="match status" value="1"/>
</dbReference>
<reference evidence="1 2" key="1">
    <citation type="submission" date="2024-09" db="EMBL/GenBank/DDBJ databases">
        <title>Chromosome-scale assembly of Riccia sorocarpa.</title>
        <authorList>
            <person name="Paukszto L."/>
        </authorList>
    </citation>
    <scope>NUCLEOTIDE SEQUENCE [LARGE SCALE GENOMIC DNA]</scope>
    <source>
        <strain evidence="1">LP-2024</strain>
        <tissue evidence="1">Aerial parts of the thallus</tissue>
    </source>
</reference>
<organism evidence="1 2">
    <name type="scientific">Riccia sorocarpa</name>
    <dbReference type="NCBI Taxonomy" id="122646"/>
    <lineage>
        <taxon>Eukaryota</taxon>
        <taxon>Viridiplantae</taxon>
        <taxon>Streptophyta</taxon>
        <taxon>Embryophyta</taxon>
        <taxon>Marchantiophyta</taxon>
        <taxon>Marchantiopsida</taxon>
        <taxon>Marchantiidae</taxon>
        <taxon>Marchantiales</taxon>
        <taxon>Ricciaceae</taxon>
        <taxon>Riccia</taxon>
    </lineage>
</organism>
<dbReference type="EMBL" id="JBJQOH010000007">
    <property type="protein sequence ID" value="KAL3678610.1"/>
    <property type="molecule type" value="Genomic_DNA"/>
</dbReference>
<dbReference type="PANTHER" id="PTHR31284:SF10">
    <property type="entry name" value="ACID PHOSPHATASE-LIKE PROTEIN"/>
    <property type="match status" value="1"/>
</dbReference>
<dbReference type="InterPro" id="IPR005519">
    <property type="entry name" value="Acid_phosphat_B-like"/>
</dbReference>
<keyword evidence="2" id="KW-1185">Reference proteome</keyword>
<comment type="caution">
    <text evidence="1">The sequence shown here is derived from an EMBL/GenBank/DDBJ whole genome shotgun (WGS) entry which is preliminary data.</text>
</comment>
<dbReference type="InterPro" id="IPR023214">
    <property type="entry name" value="HAD_sf"/>
</dbReference>
<protein>
    <submittedName>
        <fullName evidence="1">Uncharacterized protein</fullName>
    </submittedName>
</protein>
<sequence>MPPSLDLYHKVKAVGWKVILVTGRKEPSRAHTADNLKAVGYSDYDLLILNSSIMSGSLGWALTKRNL</sequence>
<dbReference type="AlphaFoldDB" id="A0ABD3GKR7"/>
<name>A0ABD3GKR7_9MARC</name>
<dbReference type="Proteomes" id="UP001633002">
    <property type="component" value="Unassembled WGS sequence"/>
</dbReference>
<evidence type="ECO:0000313" key="2">
    <source>
        <dbReference type="Proteomes" id="UP001633002"/>
    </source>
</evidence>
<dbReference type="Gene3D" id="3.40.50.1000">
    <property type="entry name" value="HAD superfamily/HAD-like"/>
    <property type="match status" value="1"/>
</dbReference>
<accession>A0ABD3GKR7</accession>
<proteinExistence type="predicted"/>
<dbReference type="PANTHER" id="PTHR31284">
    <property type="entry name" value="ACID PHOSPHATASE-LIKE PROTEIN"/>
    <property type="match status" value="1"/>
</dbReference>
<gene>
    <name evidence="1" type="ORF">R1sor_021566</name>
</gene>